<gene>
    <name evidence="6" type="ORF">HYG85_14905</name>
</gene>
<evidence type="ECO:0000313" key="7">
    <source>
        <dbReference type="Proteomes" id="UP000677305"/>
    </source>
</evidence>
<dbReference type="RefSeq" id="WP_212690346.1">
    <property type="nucleotide sequence ID" value="NZ_CP058561.1"/>
</dbReference>
<keyword evidence="3" id="KW-1133">Transmembrane helix</keyword>
<reference evidence="6 7" key="1">
    <citation type="submission" date="2020-07" db="EMBL/GenBank/DDBJ databases">
        <title>Vallitalea guaymasensis genome.</title>
        <authorList>
            <person name="Postec A."/>
        </authorList>
    </citation>
    <scope>NUCLEOTIDE SEQUENCE [LARGE SCALE GENOMIC DNA]</scope>
    <source>
        <strain evidence="6 7">Ra1766G1</strain>
    </source>
</reference>
<protein>
    <submittedName>
        <fullName evidence="6">LCP family protein</fullName>
    </submittedName>
</protein>
<keyword evidence="7" id="KW-1185">Reference proteome</keyword>
<dbReference type="PANTHER" id="PTHR33392">
    <property type="entry name" value="POLYISOPRENYL-TEICHOIC ACID--PEPTIDOGLYCAN TEICHOIC ACID TRANSFERASE TAGU"/>
    <property type="match status" value="1"/>
</dbReference>
<name>A0A8J8MBV1_9FIRM</name>
<evidence type="ECO:0000256" key="2">
    <source>
        <dbReference type="SAM" id="MobiDB-lite"/>
    </source>
</evidence>
<dbReference type="Gene3D" id="3.40.630.190">
    <property type="entry name" value="LCP protein"/>
    <property type="match status" value="1"/>
</dbReference>
<evidence type="ECO:0000256" key="1">
    <source>
        <dbReference type="ARBA" id="ARBA00006068"/>
    </source>
</evidence>
<proteinExistence type="inferred from homology"/>
<dbReference type="EMBL" id="CP058561">
    <property type="protein sequence ID" value="QUH30134.1"/>
    <property type="molecule type" value="Genomic_DNA"/>
</dbReference>
<dbReference type="Gene3D" id="3.30.70.2390">
    <property type="match status" value="1"/>
</dbReference>
<dbReference type="InterPro" id="IPR004474">
    <property type="entry name" value="LytR_CpsA_psr"/>
</dbReference>
<feature type="transmembrane region" description="Helical" evidence="3">
    <location>
        <begin position="16"/>
        <end position="38"/>
    </location>
</feature>
<dbReference type="KEGG" id="vgu:HYG85_14905"/>
<feature type="region of interest" description="Disordered" evidence="2">
    <location>
        <begin position="41"/>
        <end position="67"/>
    </location>
</feature>
<feature type="domain" description="LytR/CpsA/Psr regulator C-terminal" evidence="5">
    <location>
        <begin position="357"/>
        <end position="440"/>
    </location>
</feature>
<evidence type="ECO:0000259" key="5">
    <source>
        <dbReference type="Pfam" id="PF13399"/>
    </source>
</evidence>
<dbReference type="AlphaFoldDB" id="A0A8J8MBV1"/>
<dbReference type="Pfam" id="PF03816">
    <property type="entry name" value="LytR_cpsA_psr"/>
    <property type="match status" value="1"/>
</dbReference>
<feature type="domain" description="Cell envelope-related transcriptional attenuator" evidence="4">
    <location>
        <begin position="87"/>
        <end position="251"/>
    </location>
</feature>
<dbReference type="NCBIfam" id="TIGR00350">
    <property type="entry name" value="lytR_cpsA_psr"/>
    <property type="match status" value="1"/>
</dbReference>
<accession>A0A8J8MBV1</accession>
<evidence type="ECO:0000256" key="3">
    <source>
        <dbReference type="SAM" id="Phobius"/>
    </source>
</evidence>
<dbReference type="PANTHER" id="PTHR33392:SF6">
    <property type="entry name" value="POLYISOPRENYL-TEICHOIC ACID--PEPTIDOGLYCAN TEICHOIC ACID TRANSFERASE TAGU"/>
    <property type="match status" value="1"/>
</dbReference>
<keyword evidence="3" id="KW-0472">Membrane</keyword>
<dbReference type="Pfam" id="PF13399">
    <property type="entry name" value="LytR_C"/>
    <property type="match status" value="1"/>
</dbReference>
<keyword evidence="3" id="KW-0812">Transmembrane</keyword>
<feature type="compositionally biased region" description="Basic and acidic residues" evidence="2">
    <location>
        <begin position="334"/>
        <end position="349"/>
    </location>
</feature>
<dbReference type="InterPro" id="IPR027381">
    <property type="entry name" value="LytR/CpsA/Psr_C"/>
</dbReference>
<dbReference type="Proteomes" id="UP000677305">
    <property type="component" value="Chromosome"/>
</dbReference>
<evidence type="ECO:0000313" key="6">
    <source>
        <dbReference type="EMBL" id="QUH30134.1"/>
    </source>
</evidence>
<sequence>MDNNKKATLLTKFLKVFLISVVIFSLIAGVATGGYVLLNRGKDKTDNPKKTETGTGKEDDPGSTEEVDKEKQISTFAVFGVDKDGWRTDVTMVMTFNHITKGINIVSIPRDTLVELPTEIHNELLEGRKDTPKKLKINGIPAYAPKNERNEYSVRMIEYLFDIKIDYYFNLNIKAFKKIVDIIGPIEFEIPFDMYYPDPAQDLYINLKKGVHQLNGAQAEQLIRYRKGYANGDIGRINMQHEFMKAFVNEVLTEKNKLNILTIGSTIISNTTTNFDDLLNYYEYIDDINLDNIELYTLPTDRQGGSEYYYYDKEASKELFKKITQVSDTNDNEDNTKEGTDAETKPEEPKIISSKGLKIEVLNSSKLTGLAGRTKEKLVGDGFTISKIGNYNTEVLQKTKIIIPNEGMGEDLSKYFKDAVIELDAEALPEGVDVRIIIGTNDRDDN</sequence>
<organism evidence="6 7">
    <name type="scientific">Vallitalea guaymasensis</name>
    <dbReference type="NCBI Taxonomy" id="1185412"/>
    <lineage>
        <taxon>Bacteria</taxon>
        <taxon>Bacillati</taxon>
        <taxon>Bacillota</taxon>
        <taxon>Clostridia</taxon>
        <taxon>Lachnospirales</taxon>
        <taxon>Vallitaleaceae</taxon>
        <taxon>Vallitalea</taxon>
    </lineage>
</organism>
<comment type="similarity">
    <text evidence="1">Belongs to the LytR/CpsA/Psr (LCP) family.</text>
</comment>
<feature type="region of interest" description="Disordered" evidence="2">
    <location>
        <begin position="325"/>
        <end position="349"/>
    </location>
</feature>
<evidence type="ECO:0000259" key="4">
    <source>
        <dbReference type="Pfam" id="PF03816"/>
    </source>
</evidence>
<dbReference type="InterPro" id="IPR050922">
    <property type="entry name" value="LytR/CpsA/Psr_CW_biosynth"/>
</dbReference>